<dbReference type="InterPro" id="IPR036640">
    <property type="entry name" value="ABC1_TM_sf"/>
</dbReference>
<evidence type="ECO:0000259" key="13">
    <source>
        <dbReference type="PROSITE" id="PS50893"/>
    </source>
</evidence>
<evidence type="ECO:0000256" key="2">
    <source>
        <dbReference type="ARBA" id="ARBA00007577"/>
    </source>
</evidence>
<feature type="region of interest" description="Disordered" evidence="11">
    <location>
        <begin position="1"/>
        <end position="22"/>
    </location>
</feature>
<dbReference type="PROSITE" id="PS00211">
    <property type="entry name" value="ABC_TRANSPORTER_1"/>
    <property type="match status" value="2"/>
</dbReference>
<dbReference type="SUPFAM" id="SSF90123">
    <property type="entry name" value="ABC transporter transmembrane region"/>
    <property type="match status" value="2"/>
</dbReference>
<gene>
    <name evidence="15" type="ORF">KFL_000230200</name>
</gene>
<dbReference type="STRING" id="105231.A0A1Y1HKD4"/>
<dbReference type="CDD" id="cd03249">
    <property type="entry name" value="ABC_MTABC3_MDL1_MDL2"/>
    <property type="match status" value="2"/>
</dbReference>
<evidence type="ECO:0000259" key="14">
    <source>
        <dbReference type="PROSITE" id="PS50929"/>
    </source>
</evidence>
<feature type="transmembrane region" description="Helical" evidence="12">
    <location>
        <begin position="84"/>
        <end position="114"/>
    </location>
</feature>
<feature type="transmembrane region" description="Helical" evidence="12">
    <location>
        <begin position="975"/>
        <end position="995"/>
    </location>
</feature>
<evidence type="ECO:0000256" key="11">
    <source>
        <dbReference type="SAM" id="MobiDB-lite"/>
    </source>
</evidence>
<keyword evidence="3" id="KW-0813">Transport</keyword>
<dbReference type="SUPFAM" id="SSF52540">
    <property type="entry name" value="P-loop containing nucleoside triphosphate hydrolases"/>
    <property type="match status" value="2"/>
</dbReference>
<dbReference type="EMBL" id="DF236972">
    <property type="protein sequence ID" value="GAQ79040.1"/>
    <property type="molecule type" value="Genomic_DNA"/>
</dbReference>
<proteinExistence type="inferred from homology"/>
<protein>
    <submittedName>
        <fullName evidence="15">ATP binding cassette subfamily B</fullName>
    </submittedName>
</protein>
<organism evidence="15 16">
    <name type="scientific">Klebsormidium nitens</name>
    <name type="common">Green alga</name>
    <name type="synonym">Ulothrix nitens</name>
    <dbReference type="NCBI Taxonomy" id="105231"/>
    <lineage>
        <taxon>Eukaryota</taxon>
        <taxon>Viridiplantae</taxon>
        <taxon>Streptophyta</taxon>
        <taxon>Klebsormidiophyceae</taxon>
        <taxon>Klebsormidiales</taxon>
        <taxon>Klebsormidiaceae</taxon>
        <taxon>Klebsormidium</taxon>
    </lineage>
</organism>
<dbReference type="FunFam" id="3.40.50.300:FF:000066">
    <property type="entry name" value="ABC transporter B family member 1"/>
    <property type="match status" value="2"/>
</dbReference>
<feature type="transmembrane region" description="Helical" evidence="12">
    <location>
        <begin position="893"/>
        <end position="912"/>
    </location>
</feature>
<evidence type="ECO:0000256" key="9">
    <source>
        <dbReference type="ARBA" id="ARBA00023136"/>
    </source>
</evidence>
<dbReference type="CDD" id="cd18577">
    <property type="entry name" value="ABC_6TM_Pgp_ABCB1_D1_like"/>
    <property type="match status" value="1"/>
</dbReference>
<feature type="domain" description="ABC transporter" evidence="13">
    <location>
        <begin position="1071"/>
        <end position="1307"/>
    </location>
</feature>
<dbReference type="PROSITE" id="PS50929">
    <property type="entry name" value="ABC_TM1F"/>
    <property type="match status" value="2"/>
</dbReference>
<evidence type="ECO:0000313" key="15">
    <source>
        <dbReference type="EMBL" id="GAQ79040.1"/>
    </source>
</evidence>
<evidence type="ECO:0000313" key="16">
    <source>
        <dbReference type="Proteomes" id="UP000054558"/>
    </source>
</evidence>
<evidence type="ECO:0000256" key="5">
    <source>
        <dbReference type="ARBA" id="ARBA00022737"/>
    </source>
</evidence>
<dbReference type="OrthoDB" id="6500128at2759"/>
<dbReference type="Pfam" id="PF00005">
    <property type="entry name" value="ABC_tran"/>
    <property type="match status" value="2"/>
</dbReference>
<dbReference type="FunFam" id="1.20.1560.10:FF:000102">
    <property type="entry name" value="ABC multidrug transporter Mdr1"/>
    <property type="match status" value="1"/>
</dbReference>
<feature type="domain" description="ABC transmembrane type-1" evidence="14">
    <location>
        <begin position="750"/>
        <end position="1036"/>
    </location>
</feature>
<dbReference type="PROSITE" id="PS50893">
    <property type="entry name" value="ABC_TRANSPORTER_2"/>
    <property type="match status" value="2"/>
</dbReference>
<feature type="transmembrane region" description="Helical" evidence="12">
    <location>
        <begin position="1010"/>
        <end position="1028"/>
    </location>
</feature>
<dbReference type="GO" id="GO:0005886">
    <property type="term" value="C:plasma membrane"/>
    <property type="evidence" value="ECO:0000318"/>
    <property type="project" value="GO_Central"/>
</dbReference>
<keyword evidence="16" id="KW-1185">Reference proteome</keyword>
<feature type="domain" description="ABC transporter" evidence="13">
    <location>
        <begin position="413"/>
        <end position="649"/>
    </location>
</feature>
<dbReference type="InterPro" id="IPR017871">
    <property type="entry name" value="ABC_transporter-like_CS"/>
</dbReference>
<keyword evidence="9 12" id="KW-0472">Membrane</keyword>
<dbReference type="SMART" id="SM00382">
    <property type="entry name" value="AAA"/>
    <property type="match status" value="2"/>
</dbReference>
<evidence type="ECO:0000256" key="1">
    <source>
        <dbReference type="ARBA" id="ARBA00004651"/>
    </source>
</evidence>
<comment type="similarity">
    <text evidence="2">Belongs to the ABC transporter superfamily. ABCB family. Multidrug resistance exporter (TC 3.A.1.201) subfamily.</text>
</comment>
<feature type="transmembrane region" description="Helical" evidence="12">
    <location>
        <begin position="314"/>
        <end position="337"/>
    </location>
</feature>
<dbReference type="Pfam" id="PF00664">
    <property type="entry name" value="ABC_membrane"/>
    <property type="match status" value="2"/>
</dbReference>
<dbReference type="PANTHER" id="PTHR43394:SF16">
    <property type="entry name" value="ABC TRANSPORTER B FAMILY MEMBER 4-LIKE ISOFORM X1"/>
    <property type="match status" value="1"/>
</dbReference>
<feature type="region of interest" description="Disordered" evidence="11">
    <location>
        <begin position="684"/>
        <end position="730"/>
    </location>
</feature>
<feature type="transmembrane region" description="Helical" evidence="12">
    <location>
        <begin position="211"/>
        <end position="229"/>
    </location>
</feature>
<keyword evidence="10" id="KW-0325">Glycoprotein</keyword>
<reference evidence="15 16" key="1">
    <citation type="journal article" date="2014" name="Nat. Commun.">
        <title>Klebsormidium flaccidum genome reveals primary factors for plant terrestrial adaptation.</title>
        <authorList>
            <person name="Hori K."/>
            <person name="Maruyama F."/>
            <person name="Fujisawa T."/>
            <person name="Togashi T."/>
            <person name="Yamamoto N."/>
            <person name="Seo M."/>
            <person name="Sato S."/>
            <person name="Yamada T."/>
            <person name="Mori H."/>
            <person name="Tajima N."/>
            <person name="Moriyama T."/>
            <person name="Ikeuchi M."/>
            <person name="Watanabe M."/>
            <person name="Wada H."/>
            <person name="Kobayashi K."/>
            <person name="Saito M."/>
            <person name="Masuda T."/>
            <person name="Sasaki-Sekimoto Y."/>
            <person name="Mashiguchi K."/>
            <person name="Awai K."/>
            <person name="Shimojima M."/>
            <person name="Masuda S."/>
            <person name="Iwai M."/>
            <person name="Nobusawa T."/>
            <person name="Narise T."/>
            <person name="Kondo S."/>
            <person name="Saito H."/>
            <person name="Sato R."/>
            <person name="Murakawa M."/>
            <person name="Ihara Y."/>
            <person name="Oshima-Yamada Y."/>
            <person name="Ohtaka K."/>
            <person name="Satoh M."/>
            <person name="Sonobe K."/>
            <person name="Ishii M."/>
            <person name="Ohtani R."/>
            <person name="Kanamori-Sato M."/>
            <person name="Honoki R."/>
            <person name="Miyazaki D."/>
            <person name="Mochizuki H."/>
            <person name="Umetsu J."/>
            <person name="Higashi K."/>
            <person name="Shibata D."/>
            <person name="Kamiya Y."/>
            <person name="Sato N."/>
            <person name="Nakamura Y."/>
            <person name="Tabata S."/>
            <person name="Ida S."/>
            <person name="Kurokawa K."/>
            <person name="Ohta H."/>
        </authorList>
    </citation>
    <scope>NUCLEOTIDE SEQUENCE [LARGE SCALE GENOMIC DNA]</scope>
    <source>
        <strain evidence="15 16">NIES-2285</strain>
    </source>
</reference>
<dbReference type="Proteomes" id="UP000054558">
    <property type="component" value="Unassembled WGS sequence"/>
</dbReference>
<dbReference type="PANTHER" id="PTHR43394">
    <property type="entry name" value="ATP-DEPENDENT PERMEASE MDL1, MITOCHONDRIAL"/>
    <property type="match status" value="1"/>
</dbReference>
<dbReference type="GO" id="GO:0042626">
    <property type="term" value="F:ATPase-coupled transmembrane transporter activity"/>
    <property type="evidence" value="ECO:0000318"/>
    <property type="project" value="GO_Central"/>
</dbReference>
<accession>A0A1Y1HKD4</accession>
<dbReference type="GO" id="GO:0010329">
    <property type="term" value="F:auxin efflux transmembrane transporter activity"/>
    <property type="evidence" value="ECO:0007669"/>
    <property type="project" value="UniProtKB-ARBA"/>
</dbReference>
<dbReference type="GO" id="GO:0140359">
    <property type="term" value="F:ABC-type transporter activity"/>
    <property type="evidence" value="ECO:0007669"/>
    <property type="project" value="InterPro"/>
</dbReference>
<evidence type="ECO:0000256" key="8">
    <source>
        <dbReference type="ARBA" id="ARBA00022989"/>
    </source>
</evidence>
<dbReference type="Gene3D" id="1.20.1560.10">
    <property type="entry name" value="ABC transporter type 1, transmembrane domain"/>
    <property type="match status" value="1"/>
</dbReference>
<dbReference type="InterPro" id="IPR027417">
    <property type="entry name" value="P-loop_NTPase"/>
</dbReference>
<dbReference type="CDD" id="cd18578">
    <property type="entry name" value="ABC_6TM_Pgp_ABCB1_D2_like"/>
    <property type="match status" value="1"/>
</dbReference>
<feature type="transmembrane region" description="Helical" evidence="12">
    <location>
        <begin position="790"/>
        <end position="817"/>
    </location>
</feature>
<dbReference type="Gene3D" id="3.40.50.300">
    <property type="entry name" value="P-loop containing nucleotide triphosphate hydrolases"/>
    <property type="match status" value="2"/>
</dbReference>
<feature type="transmembrane region" description="Helical" evidence="12">
    <location>
        <begin position="746"/>
        <end position="770"/>
    </location>
</feature>
<dbReference type="InterPro" id="IPR003439">
    <property type="entry name" value="ABC_transporter-like_ATP-bd"/>
</dbReference>
<feature type="region of interest" description="Disordered" evidence="11">
    <location>
        <begin position="45"/>
        <end position="69"/>
    </location>
</feature>
<evidence type="ECO:0000256" key="12">
    <source>
        <dbReference type="SAM" id="Phobius"/>
    </source>
</evidence>
<dbReference type="InterPro" id="IPR011527">
    <property type="entry name" value="ABC1_TM_dom"/>
</dbReference>
<evidence type="ECO:0000256" key="3">
    <source>
        <dbReference type="ARBA" id="ARBA00022448"/>
    </source>
</evidence>
<dbReference type="InterPro" id="IPR039421">
    <property type="entry name" value="Type_1_exporter"/>
</dbReference>
<keyword evidence="8 12" id="KW-1133">Transmembrane helix</keyword>
<evidence type="ECO:0000256" key="7">
    <source>
        <dbReference type="ARBA" id="ARBA00022840"/>
    </source>
</evidence>
<feature type="transmembrane region" description="Helical" evidence="12">
    <location>
        <begin position="357"/>
        <end position="377"/>
    </location>
</feature>
<feature type="transmembrane region" description="Helical" evidence="12">
    <location>
        <begin position="235"/>
        <end position="255"/>
    </location>
</feature>
<name>A0A1Y1HKD4_KLENI</name>
<evidence type="ECO:0000256" key="4">
    <source>
        <dbReference type="ARBA" id="ARBA00022692"/>
    </source>
</evidence>
<comment type="subcellular location">
    <subcellularLocation>
        <location evidence="1">Cell membrane</location>
        <topology evidence="1">Multi-pass membrane protein</topology>
    </subcellularLocation>
</comment>
<feature type="domain" description="ABC transmembrane type-1" evidence="14">
    <location>
        <begin position="90"/>
        <end position="378"/>
    </location>
</feature>
<keyword evidence="5" id="KW-0677">Repeat</keyword>
<keyword evidence="7" id="KW-0067">ATP-binding</keyword>
<dbReference type="GO" id="GO:0016887">
    <property type="term" value="F:ATP hydrolysis activity"/>
    <property type="evidence" value="ECO:0007669"/>
    <property type="project" value="InterPro"/>
</dbReference>
<keyword evidence="6" id="KW-0547">Nucleotide-binding</keyword>
<evidence type="ECO:0000256" key="10">
    <source>
        <dbReference type="ARBA" id="ARBA00023180"/>
    </source>
</evidence>
<dbReference type="OMA" id="GYFRLAM"/>
<keyword evidence="4 12" id="KW-0812">Transmembrane</keyword>
<dbReference type="FunFam" id="1.20.1560.10:FF:000009">
    <property type="entry name" value="ABC transporter B family member 1"/>
    <property type="match status" value="1"/>
</dbReference>
<dbReference type="InterPro" id="IPR003593">
    <property type="entry name" value="AAA+_ATPase"/>
</dbReference>
<dbReference type="GO" id="GO:0010328">
    <property type="term" value="F:auxin influx transmembrane transporter activity"/>
    <property type="evidence" value="ECO:0007669"/>
    <property type="project" value="UniProtKB-ARBA"/>
</dbReference>
<evidence type="ECO:0000256" key="6">
    <source>
        <dbReference type="ARBA" id="ARBA00022741"/>
    </source>
</evidence>
<sequence length="1313" mass="140278">MGQGADGQPLEGAQGVPLDIENSPVGSTQPAAALASAAPLAGASAVPPSGTMEPLTETKSAEGAKGGPAKSVSFRKLFTYADKLDWICIVVGTLGAVAMGAAMPLLTLLFGRLINAFGNNSTDPDELYKQVKTVATLFVYLAIGAAVAAYCEVTLWSLAGTRQSARIRSKYLKAILRQDIGFFDTETSTGEVVGRMSGDTLMIEQAIGEKVGQYIRLNVQFIAGFAIAFSKGWLLTLVLLAVTPVLVVVGAIMTFSMTRLAARGLESYAQAGSLAEQVIGAIRTVVSFVGEKKAVQTYDSMCKEAYKVGVRQKFAIGGGMAVFLSVVFCTYALALWYGSRLILKGDYTGGDVMNVLFAVMIGGMSLGQGSPNLAAIASGRAAAYKMFQVIERNPPIDVDDLSGETPASVNGDIELRSVGFSYPARPDVKLFTNFSLSIRAGQTVALVGESGSGKSTVVSLIERFYDVTSGCVTLDGVDIRKLQLKWLRQQIGLVSQEPALFTASIKENIAYGKDGATMDEIVIAAKAANAHKFITKLPAGYDTQVGEHGIQLSGGQKQRVAIARAVLRDPRILLLDEATSALDSESERKVQDALNRVMVGRTTVVVAHRLTTIMNADKIAVVQRGAIVEEGRHGELMARPNGAYAALVRLQALEESRPQQKPVLALSHSGLKTAGGLRQLQLTASGLSDKEAGKSSPAPDTKTLRHRISSSKSEGDPPGDLETGSTKSQPKPVSFVRLAALARPELPFALVGTVTASGNGLLFPMFSLLLSEIITVFYEPPSQLKSDANFWAGMFVVLAGGGAALAFFQFACFGIMAERLIHRVRRMTFAAVLRQEISWFDDDANASGSVGARLSADAEGIKGLVVDQLGLTVQNLATITAGLILAFRSEWRLTLVVLSIAPLLIFGGYVQAKSMKDGTVKAKQMYEAASQVANDATGNIRTVAAFGAEDKILGLYRRQVEIPERVGMRSSQVNGVSFAFSQFVVFAAYALSYWYGGLLVKRGQASFKDVLQVFFAIVLSAIGISQTASMGPDLQKARNAVASIFAILDRRPQIDSDDTSGMTLPAVKGDIAFRNVHFAYPQRPDVQIFRGMSFDIESGRTVALVGESGSGKSTVIALIERFYDPATGTVSVDGVDIKKMQLKWLRKHIGLVSQEPNLFSVSIRDNIAYGKENATDEEIEAAARAANAHSFIERLPERYGTQVGERGVQLSGGQKQRVAIARAILKNPRIILLDEATSALDAESEKLVQDALDKVMVGRTTVVIAHRLTTVRNAHKIMVVQSGAIAEQGTHQELLKIEGGAYASLVKLHQASD</sequence>
<feature type="transmembrane region" description="Helical" evidence="12">
    <location>
        <begin position="134"/>
        <end position="159"/>
    </location>
</feature>
<dbReference type="GO" id="GO:0005524">
    <property type="term" value="F:ATP binding"/>
    <property type="evidence" value="ECO:0007669"/>
    <property type="project" value="UniProtKB-KW"/>
</dbReference>